<dbReference type="PANTHER" id="PTHR45957:SF1">
    <property type="entry name" value="ANAPHASE-PROMOTING COMPLEX SUBUNIT 2"/>
    <property type="match status" value="1"/>
</dbReference>
<evidence type="ECO:0000256" key="1">
    <source>
        <dbReference type="PROSITE-ProRule" id="PRU00330"/>
    </source>
</evidence>
<dbReference type="OrthoDB" id="5581181at2759"/>
<gene>
    <name evidence="4" type="ORF">AOQ84DRAFT_393348</name>
</gene>
<dbReference type="PROSITE" id="PS50069">
    <property type="entry name" value="CULLIN_2"/>
    <property type="match status" value="1"/>
</dbReference>
<evidence type="ECO:0000259" key="3">
    <source>
        <dbReference type="PROSITE" id="PS50069"/>
    </source>
</evidence>
<accession>A0A8E2ENX1</accession>
<dbReference type="InterPro" id="IPR057975">
    <property type="entry name" value="TPR_ANAPC2"/>
</dbReference>
<dbReference type="EMBL" id="KV751034">
    <property type="protein sequence ID" value="OCL01943.1"/>
    <property type="molecule type" value="Genomic_DNA"/>
</dbReference>
<evidence type="ECO:0000313" key="4">
    <source>
        <dbReference type="EMBL" id="OCL01943.1"/>
    </source>
</evidence>
<dbReference type="SUPFAM" id="SSF75632">
    <property type="entry name" value="Cullin homology domain"/>
    <property type="match status" value="1"/>
</dbReference>
<evidence type="ECO:0000256" key="2">
    <source>
        <dbReference type="SAM" id="MobiDB-lite"/>
    </source>
</evidence>
<dbReference type="InterPro" id="IPR016158">
    <property type="entry name" value="Cullin_homology"/>
</dbReference>
<dbReference type="InterPro" id="IPR036317">
    <property type="entry name" value="Cullin_homology_sf"/>
</dbReference>
<comment type="similarity">
    <text evidence="1">Belongs to the cullin family.</text>
</comment>
<reference evidence="4 5" key="1">
    <citation type="journal article" date="2016" name="Nat. Commun.">
        <title>Ectomycorrhizal ecology is imprinted in the genome of the dominant symbiotic fungus Cenococcum geophilum.</title>
        <authorList>
            <consortium name="DOE Joint Genome Institute"/>
            <person name="Peter M."/>
            <person name="Kohler A."/>
            <person name="Ohm R.A."/>
            <person name="Kuo A."/>
            <person name="Krutzmann J."/>
            <person name="Morin E."/>
            <person name="Arend M."/>
            <person name="Barry K.W."/>
            <person name="Binder M."/>
            <person name="Choi C."/>
            <person name="Clum A."/>
            <person name="Copeland A."/>
            <person name="Grisel N."/>
            <person name="Haridas S."/>
            <person name="Kipfer T."/>
            <person name="LaButti K."/>
            <person name="Lindquist E."/>
            <person name="Lipzen A."/>
            <person name="Maire R."/>
            <person name="Meier B."/>
            <person name="Mihaltcheva S."/>
            <person name="Molinier V."/>
            <person name="Murat C."/>
            <person name="Poggeler S."/>
            <person name="Quandt C.A."/>
            <person name="Sperisen C."/>
            <person name="Tritt A."/>
            <person name="Tisserant E."/>
            <person name="Crous P.W."/>
            <person name="Henrissat B."/>
            <person name="Nehls U."/>
            <person name="Egli S."/>
            <person name="Spatafora J.W."/>
            <person name="Grigoriev I.V."/>
            <person name="Martin F.M."/>
        </authorList>
    </citation>
    <scope>NUCLEOTIDE SEQUENCE [LARGE SCALE GENOMIC DNA]</scope>
    <source>
        <strain evidence="4 5">CBS 207.34</strain>
    </source>
</reference>
<evidence type="ECO:0000313" key="5">
    <source>
        <dbReference type="Proteomes" id="UP000250140"/>
    </source>
</evidence>
<organism evidence="4 5">
    <name type="scientific">Glonium stellatum</name>
    <dbReference type="NCBI Taxonomy" id="574774"/>
    <lineage>
        <taxon>Eukaryota</taxon>
        <taxon>Fungi</taxon>
        <taxon>Dikarya</taxon>
        <taxon>Ascomycota</taxon>
        <taxon>Pezizomycotina</taxon>
        <taxon>Dothideomycetes</taxon>
        <taxon>Pleosporomycetidae</taxon>
        <taxon>Gloniales</taxon>
        <taxon>Gloniaceae</taxon>
        <taxon>Glonium</taxon>
    </lineage>
</organism>
<dbReference type="Gene3D" id="1.20.1310.10">
    <property type="entry name" value="Cullin Repeats"/>
    <property type="match status" value="1"/>
</dbReference>
<protein>
    <recommendedName>
        <fullName evidence="3">Cullin family profile domain-containing protein</fullName>
    </recommendedName>
</protein>
<dbReference type="GO" id="GO:0005680">
    <property type="term" value="C:anaphase-promoting complex"/>
    <property type="evidence" value="ECO:0007669"/>
    <property type="project" value="TreeGrafter"/>
</dbReference>
<name>A0A8E2ENX1_9PEZI</name>
<sequence>MDHRTLVFASVFPVPSLSHTTPTPIATPDLGFTAPGQSFGGPFGGASASTSIDQHREVKRNLAWSTATRFLSLPKLPQSEDVLSSAARPHKGTDVTEALEYLLVGEGQSIDGKEESLVDWCINEVRIHFVTYICPALQSLWESEIECHNAWNTLEETRRILLQVQHLYLQPFTEHILPIITTENVNREPDTPLTPGASRPPSFPAWRFHRDLHALFVHSLPSQRFSKTLSYALYDGGCRLFRIYVDKEDGAAAAGAAEDIPSLRKSIMKLLRGLQEVGLGGDQAQKAFAHAMNRLMSSFIVSHYMKVDWYARKSVVQHLRQWIKDGFSPLIRQVIDCLKDESSINLPNEVQQWQDMAIGRLGRARVENLFDFIINWDRSLGAILDIKEYLKTPAAKVHLSTSFSQQISRRLLHPGATTTYILNVYIYIIRAFNELEPKGVLLERVARPIRRYLKDRDDTARIIISSLLTDVNDEQGAMFASGGELSYEIAAEMQKPIATFVQDQDEDLNWGDMNWQPHPTDASPDYKKSKVEDVIWFLLTLYDREDFINELKNILGDHLLRSQDPEYEKEIRLLELIKLRLGDDKLQACEVMLRDVLDSKRINASIREGHDDDNDNDVVLLKTPILPSPHTPDTNNPHHPSLPRTPQAR</sequence>
<dbReference type="Pfam" id="PF25773">
    <property type="entry name" value="TPR_ANAPC2"/>
    <property type="match status" value="1"/>
</dbReference>
<feature type="non-terminal residue" evidence="4">
    <location>
        <position position="649"/>
    </location>
</feature>
<feature type="region of interest" description="Disordered" evidence="2">
    <location>
        <begin position="623"/>
        <end position="649"/>
    </location>
</feature>
<feature type="domain" description="Cullin family profile" evidence="3">
    <location>
        <begin position="528"/>
        <end position="649"/>
    </location>
</feature>
<keyword evidence="5" id="KW-1185">Reference proteome</keyword>
<dbReference type="GO" id="GO:0070979">
    <property type="term" value="P:protein K11-linked ubiquitination"/>
    <property type="evidence" value="ECO:0007669"/>
    <property type="project" value="TreeGrafter"/>
</dbReference>
<dbReference type="InterPro" id="IPR044554">
    <property type="entry name" value="ANAPC2"/>
</dbReference>
<dbReference type="GO" id="GO:0007091">
    <property type="term" value="P:metaphase/anaphase transition of mitotic cell cycle"/>
    <property type="evidence" value="ECO:0007669"/>
    <property type="project" value="TreeGrafter"/>
</dbReference>
<dbReference type="Proteomes" id="UP000250140">
    <property type="component" value="Unassembled WGS sequence"/>
</dbReference>
<dbReference type="AlphaFoldDB" id="A0A8E2ENX1"/>
<dbReference type="PANTHER" id="PTHR45957">
    <property type="entry name" value="ANAPHASE-PROMOTING COMPLEX SUBUNIT 2"/>
    <property type="match status" value="1"/>
</dbReference>
<proteinExistence type="inferred from homology"/>